<proteinExistence type="predicted"/>
<feature type="transmembrane region" description="Helical" evidence="2">
    <location>
        <begin position="15"/>
        <end position="32"/>
    </location>
</feature>
<evidence type="ECO:0000313" key="3">
    <source>
        <dbReference type="EMBL" id="KAK6334216.1"/>
    </source>
</evidence>
<keyword evidence="4" id="KW-1185">Reference proteome</keyword>
<organism evidence="3 4">
    <name type="scientific">Orbilia brochopaga</name>
    <dbReference type="NCBI Taxonomy" id="3140254"/>
    <lineage>
        <taxon>Eukaryota</taxon>
        <taxon>Fungi</taxon>
        <taxon>Dikarya</taxon>
        <taxon>Ascomycota</taxon>
        <taxon>Pezizomycotina</taxon>
        <taxon>Orbiliomycetes</taxon>
        <taxon>Orbiliales</taxon>
        <taxon>Orbiliaceae</taxon>
        <taxon>Orbilia</taxon>
    </lineage>
</organism>
<evidence type="ECO:0000256" key="1">
    <source>
        <dbReference type="SAM" id="MobiDB-lite"/>
    </source>
</evidence>
<dbReference type="Proteomes" id="UP001375240">
    <property type="component" value="Unassembled WGS sequence"/>
</dbReference>
<feature type="compositionally biased region" description="Polar residues" evidence="1">
    <location>
        <begin position="61"/>
        <end position="73"/>
    </location>
</feature>
<sequence>MGSHRFGPIEMEDSFIYTFFPLLGLIFAILYFKSQDMTKGIQRDASPSSTSFQKPDAKVFENQTVKSSTEPTVRQRHTVN</sequence>
<feature type="region of interest" description="Disordered" evidence="1">
    <location>
        <begin position="41"/>
        <end position="80"/>
    </location>
</feature>
<protein>
    <submittedName>
        <fullName evidence="3">Uncharacterized protein</fullName>
    </submittedName>
</protein>
<dbReference type="AlphaFoldDB" id="A0AAV9U352"/>
<dbReference type="EMBL" id="JAVHNQ010000013">
    <property type="protein sequence ID" value="KAK6334216.1"/>
    <property type="molecule type" value="Genomic_DNA"/>
</dbReference>
<comment type="caution">
    <text evidence="3">The sequence shown here is derived from an EMBL/GenBank/DDBJ whole genome shotgun (WGS) entry which is preliminary data.</text>
</comment>
<reference evidence="3 4" key="1">
    <citation type="submission" date="2019-10" db="EMBL/GenBank/DDBJ databases">
        <authorList>
            <person name="Palmer J.M."/>
        </authorList>
    </citation>
    <scope>NUCLEOTIDE SEQUENCE [LARGE SCALE GENOMIC DNA]</scope>
    <source>
        <strain evidence="3 4">TWF696</strain>
    </source>
</reference>
<keyword evidence="2" id="KW-0472">Membrane</keyword>
<evidence type="ECO:0000313" key="4">
    <source>
        <dbReference type="Proteomes" id="UP001375240"/>
    </source>
</evidence>
<accession>A0AAV9U352</accession>
<keyword evidence="2" id="KW-1133">Transmembrane helix</keyword>
<keyword evidence="2" id="KW-0812">Transmembrane</keyword>
<gene>
    <name evidence="3" type="ORF">TWF696_002717</name>
</gene>
<name>A0AAV9U352_9PEZI</name>
<evidence type="ECO:0000256" key="2">
    <source>
        <dbReference type="SAM" id="Phobius"/>
    </source>
</evidence>